<dbReference type="AlphaFoldDB" id="A0A7S1P888"/>
<sequence>MGGCLGSCYARLRCSWCVRRSTMTALQLRALRGIGKAYGTLPDWVFDVTDLSYVELCTVTERLGEGGELEDDDRKAFEATVVRMSCQIRRLQLWKAELLRGRQFKEYLDSKLPKPPHYPYILERPPADAIEICEGAAGSPGQGQVKNTQGS</sequence>
<gene>
    <name evidence="1" type="ORF">VBRA1451_LOCUS17799</name>
</gene>
<name>A0A7S1P888_9ALVE</name>
<evidence type="ECO:0000313" key="1">
    <source>
        <dbReference type="EMBL" id="CAD9062729.1"/>
    </source>
</evidence>
<accession>A0A7S1P888</accession>
<reference evidence="1" key="1">
    <citation type="submission" date="2021-01" db="EMBL/GenBank/DDBJ databases">
        <authorList>
            <person name="Corre E."/>
            <person name="Pelletier E."/>
            <person name="Niang G."/>
            <person name="Scheremetjew M."/>
            <person name="Finn R."/>
            <person name="Kale V."/>
            <person name="Holt S."/>
            <person name="Cochrane G."/>
            <person name="Meng A."/>
            <person name="Brown T."/>
            <person name="Cohen L."/>
        </authorList>
    </citation>
    <scope>NUCLEOTIDE SEQUENCE</scope>
    <source>
        <strain evidence="1">CCMP3346</strain>
    </source>
</reference>
<proteinExistence type="predicted"/>
<organism evidence="1">
    <name type="scientific">Vitrella brassicaformis</name>
    <dbReference type="NCBI Taxonomy" id="1169539"/>
    <lineage>
        <taxon>Eukaryota</taxon>
        <taxon>Sar</taxon>
        <taxon>Alveolata</taxon>
        <taxon>Colpodellida</taxon>
        <taxon>Vitrellaceae</taxon>
        <taxon>Vitrella</taxon>
    </lineage>
</organism>
<protein>
    <submittedName>
        <fullName evidence="1">Uncharacterized protein</fullName>
    </submittedName>
</protein>
<dbReference type="EMBL" id="HBGB01030378">
    <property type="protein sequence ID" value="CAD9062729.1"/>
    <property type="molecule type" value="Transcribed_RNA"/>
</dbReference>